<name>A0A6J8D9K0_MYTCO</name>
<gene>
    <name evidence="1" type="ORF">MCOR_39077</name>
</gene>
<accession>A0A6J8D9K0</accession>
<proteinExistence type="predicted"/>
<keyword evidence="2" id="KW-1185">Reference proteome</keyword>
<protein>
    <submittedName>
        <fullName evidence="1">Uncharacterized protein</fullName>
    </submittedName>
</protein>
<dbReference type="Proteomes" id="UP000507470">
    <property type="component" value="Unassembled WGS sequence"/>
</dbReference>
<evidence type="ECO:0000313" key="1">
    <source>
        <dbReference type="EMBL" id="CAC5405373.1"/>
    </source>
</evidence>
<sequence length="272" mass="31656">MHQHYQSTRSNSASALSIYKKQQCIIIINLREVTVYQHYKSTRSNSLLTLSIYENVSPVMNGIWCTNMMFLIWTSLIQMVVFGKDTSYTGKPGMTNDLLSEYYLPHIYEKDDDWFADQADATDDISQQLSEQFKHFFKTYYQPNADQIADKAETPIGMLSNNVHDSNSYGIDQEVNMRENGQQDNSENEILEGMSLNNTDEMNDSFNIPLMFGDKNDVLEDELFQRYRRSANNRYSKRYRSIVDSLGRLRRVFRLPTQRRGFLDPIASHLIG</sequence>
<dbReference type="AlphaFoldDB" id="A0A6J8D9K0"/>
<dbReference type="OrthoDB" id="6107288at2759"/>
<dbReference type="EMBL" id="CACVKT020007119">
    <property type="protein sequence ID" value="CAC5405373.1"/>
    <property type="molecule type" value="Genomic_DNA"/>
</dbReference>
<reference evidence="1 2" key="1">
    <citation type="submission" date="2020-06" db="EMBL/GenBank/DDBJ databases">
        <authorList>
            <person name="Li R."/>
            <person name="Bekaert M."/>
        </authorList>
    </citation>
    <scope>NUCLEOTIDE SEQUENCE [LARGE SCALE GENOMIC DNA]</scope>
    <source>
        <strain evidence="2">wild</strain>
    </source>
</reference>
<evidence type="ECO:0000313" key="2">
    <source>
        <dbReference type="Proteomes" id="UP000507470"/>
    </source>
</evidence>
<organism evidence="1 2">
    <name type="scientific">Mytilus coruscus</name>
    <name type="common">Sea mussel</name>
    <dbReference type="NCBI Taxonomy" id="42192"/>
    <lineage>
        <taxon>Eukaryota</taxon>
        <taxon>Metazoa</taxon>
        <taxon>Spiralia</taxon>
        <taxon>Lophotrochozoa</taxon>
        <taxon>Mollusca</taxon>
        <taxon>Bivalvia</taxon>
        <taxon>Autobranchia</taxon>
        <taxon>Pteriomorphia</taxon>
        <taxon>Mytilida</taxon>
        <taxon>Mytiloidea</taxon>
        <taxon>Mytilidae</taxon>
        <taxon>Mytilinae</taxon>
        <taxon>Mytilus</taxon>
    </lineage>
</organism>